<dbReference type="InterPro" id="IPR007274">
    <property type="entry name" value="Cop_transporter"/>
</dbReference>
<dbReference type="PANTHER" id="PTHR12483">
    <property type="entry name" value="SOLUTE CARRIER FAMILY 31 COPPER TRANSPORTERS"/>
    <property type="match status" value="1"/>
</dbReference>
<dbReference type="Pfam" id="PF04145">
    <property type="entry name" value="Ctr"/>
    <property type="match status" value="1"/>
</dbReference>
<dbReference type="EMBL" id="CCKQ01001234">
    <property type="protein sequence ID" value="CDW72339.1"/>
    <property type="molecule type" value="Genomic_DNA"/>
</dbReference>
<evidence type="ECO:0000313" key="6">
    <source>
        <dbReference type="Proteomes" id="UP000039865"/>
    </source>
</evidence>
<dbReference type="Proteomes" id="UP000039865">
    <property type="component" value="Unassembled WGS sequence"/>
</dbReference>
<protein>
    <recommendedName>
        <fullName evidence="4">Copper transport protein</fullName>
    </recommendedName>
</protein>
<evidence type="ECO:0000256" key="2">
    <source>
        <dbReference type="ARBA" id="ARBA00022989"/>
    </source>
</evidence>
<gene>
    <name evidence="5" type="primary">Contig7182.g7689</name>
    <name evidence="5" type="ORF">STYLEM_1298</name>
</gene>
<dbReference type="AlphaFoldDB" id="A0A077ZS65"/>
<feature type="transmembrane region" description="Helical" evidence="4">
    <location>
        <begin position="107"/>
        <end position="125"/>
    </location>
</feature>
<keyword evidence="2 4" id="KW-1133">Transmembrane helix</keyword>
<reference evidence="5 6" key="1">
    <citation type="submission" date="2014-06" db="EMBL/GenBank/DDBJ databases">
        <authorList>
            <person name="Swart Estienne"/>
        </authorList>
    </citation>
    <scope>NUCLEOTIDE SEQUENCE [LARGE SCALE GENOMIC DNA]</scope>
    <source>
        <strain evidence="5 6">130c</strain>
    </source>
</reference>
<comment type="subcellular location">
    <subcellularLocation>
        <location evidence="4">Membrane</location>
        <topology evidence="4">Multi-pass membrane protein</topology>
    </subcellularLocation>
</comment>
<name>A0A077ZS65_STYLE</name>
<organism evidence="5 6">
    <name type="scientific">Stylonychia lemnae</name>
    <name type="common">Ciliate</name>
    <dbReference type="NCBI Taxonomy" id="5949"/>
    <lineage>
        <taxon>Eukaryota</taxon>
        <taxon>Sar</taxon>
        <taxon>Alveolata</taxon>
        <taxon>Ciliophora</taxon>
        <taxon>Intramacronucleata</taxon>
        <taxon>Spirotrichea</taxon>
        <taxon>Stichotrichia</taxon>
        <taxon>Sporadotrichida</taxon>
        <taxon>Oxytrichidae</taxon>
        <taxon>Stylonychinae</taxon>
        <taxon>Stylonychia</taxon>
    </lineage>
</organism>
<keyword evidence="4" id="KW-0187">Copper transport</keyword>
<keyword evidence="4" id="KW-0186">Copper</keyword>
<keyword evidence="6" id="KW-1185">Reference proteome</keyword>
<keyword evidence="4" id="KW-0406">Ion transport</keyword>
<evidence type="ECO:0000256" key="3">
    <source>
        <dbReference type="ARBA" id="ARBA00023136"/>
    </source>
</evidence>
<feature type="transmembrane region" description="Helical" evidence="4">
    <location>
        <begin position="131"/>
        <end position="161"/>
    </location>
</feature>
<dbReference type="GO" id="GO:0016020">
    <property type="term" value="C:membrane"/>
    <property type="evidence" value="ECO:0007669"/>
    <property type="project" value="UniProtKB-SubCell"/>
</dbReference>
<evidence type="ECO:0000256" key="1">
    <source>
        <dbReference type="ARBA" id="ARBA00022692"/>
    </source>
</evidence>
<sequence>MENDDPWCKEMRYKTDEQMAYCMQLGLDFRPHVYWILFEEWTGYKEGSYTGGLFFIMFLAIIIETVPFIRWIIKNKQEQAEKVAPDNHINKSDFENSHIKKDGPQKMVSTLIIYHILDSGLQLIAKTNSYLIMLIVMTYNFGMIAMACAGFALASFAYGIIQDRIYIKQKMEDSNYQKITNNYK</sequence>
<keyword evidence="4" id="KW-0813">Transport</keyword>
<dbReference type="InParanoid" id="A0A077ZS65"/>
<accession>A0A077ZS65</accession>
<dbReference type="GO" id="GO:0005375">
    <property type="term" value="F:copper ion transmembrane transporter activity"/>
    <property type="evidence" value="ECO:0007669"/>
    <property type="project" value="UniProtKB-UniRule"/>
</dbReference>
<dbReference type="PANTHER" id="PTHR12483:SF115">
    <property type="entry name" value="COPPER TRANSPORT PROTEIN"/>
    <property type="match status" value="1"/>
</dbReference>
<keyword evidence="1 4" id="KW-0812">Transmembrane</keyword>
<evidence type="ECO:0000256" key="4">
    <source>
        <dbReference type="RuleBase" id="RU367022"/>
    </source>
</evidence>
<comment type="similarity">
    <text evidence="4">Belongs to the copper transporter (Ctr) (TC 1.A.56) family. SLC31A subfamily.</text>
</comment>
<feature type="transmembrane region" description="Helical" evidence="4">
    <location>
        <begin position="53"/>
        <end position="73"/>
    </location>
</feature>
<keyword evidence="3 4" id="KW-0472">Membrane</keyword>
<proteinExistence type="inferred from homology"/>
<evidence type="ECO:0000313" key="5">
    <source>
        <dbReference type="EMBL" id="CDW72339.1"/>
    </source>
</evidence>